<dbReference type="NCBIfam" id="TIGR00924">
    <property type="entry name" value="yjdL_sub1_fam"/>
    <property type="match status" value="1"/>
</dbReference>
<feature type="transmembrane region" description="Helical" evidence="8">
    <location>
        <begin position="376"/>
        <end position="395"/>
    </location>
</feature>
<dbReference type="InterPro" id="IPR005279">
    <property type="entry name" value="Dipep/tripep_permease"/>
</dbReference>
<dbReference type="GO" id="GO:1904680">
    <property type="term" value="F:peptide transmembrane transporter activity"/>
    <property type="evidence" value="ECO:0007669"/>
    <property type="project" value="InterPro"/>
</dbReference>
<dbReference type="Pfam" id="PF00854">
    <property type="entry name" value="PTR2"/>
    <property type="match status" value="1"/>
</dbReference>
<evidence type="ECO:0000256" key="2">
    <source>
        <dbReference type="ARBA" id="ARBA00022448"/>
    </source>
</evidence>
<evidence type="ECO:0000256" key="1">
    <source>
        <dbReference type="ARBA" id="ARBA00004651"/>
    </source>
</evidence>
<feature type="transmembrane region" description="Helical" evidence="8">
    <location>
        <begin position="347"/>
        <end position="364"/>
    </location>
</feature>
<dbReference type="InterPro" id="IPR036259">
    <property type="entry name" value="MFS_trans_sf"/>
</dbReference>
<dbReference type="PANTHER" id="PTHR23517">
    <property type="entry name" value="RESISTANCE PROTEIN MDTM, PUTATIVE-RELATED-RELATED"/>
    <property type="match status" value="1"/>
</dbReference>
<evidence type="ECO:0000313" key="9">
    <source>
        <dbReference type="EMBL" id="TSI12426.1"/>
    </source>
</evidence>
<sequence length="524" mass="55827">MWPEFTSEKGNDAMSSYQIGKSHRGFFGHPSGLGWLFSMEMCERFSYYGMRAILLYFVIDEGINGGLGISEPIGQALVAAYGASAYLLAIVGGILSDRVVGLWKATLYGGVVIMFGHLALTLPTSPMSWVGICCIALGTGLLKPNLQAMFGEVYAEGDPRRHGGFQLMYFSVNIGAFLAPFVIGGMRAAGGYHAGFSAAAIGMALSLLIFIVGRSRMPESVMTASQPLSNGGQRRLFIFTLGSVVAVGALFLGFIVLLPDITDAIVGTVATVAAIVAVAYFVTMFRSKKVNADERSYLRAYLPLWLAAMVVWMIEEQAAVKMASFALSNTQLNVGGFGIPPEWYQSINPWVCLIAAPILAYWFTRRAGKFPGVIHKFIFGTVLLGTSALLMGVGFATWTGGESLAPWWFLALVFVVQTTGIVFISPVGAAATTLLMPRAFKGQGMAVWLLNNALAQGLAAVIIRLLAGVNDSVFYYILTAATVVTVVVLGILATRISAITSLVEGPADPVAASNVEPIGDSRQA</sequence>
<comment type="similarity">
    <text evidence="7">Belongs to the major facilitator superfamily. Proton-dependent oligopeptide transporter (POT/PTR) (TC 2.A.17) family.</text>
</comment>
<dbReference type="InterPro" id="IPR050171">
    <property type="entry name" value="MFS_Transporters"/>
</dbReference>
<proteinExistence type="inferred from homology"/>
<feature type="transmembrane region" description="Helical" evidence="8">
    <location>
        <begin position="236"/>
        <end position="258"/>
    </location>
</feature>
<dbReference type="PANTHER" id="PTHR23517:SF15">
    <property type="entry name" value="PROTON-DEPENDENT OLIGOPEPTIDE FAMILY TRANSPORT PROTEIN"/>
    <property type="match status" value="1"/>
</dbReference>
<feature type="transmembrane region" description="Helical" evidence="8">
    <location>
        <begin position="102"/>
        <end position="120"/>
    </location>
</feature>
<evidence type="ECO:0000256" key="5">
    <source>
        <dbReference type="ARBA" id="ARBA00022989"/>
    </source>
</evidence>
<keyword evidence="4 7" id="KW-0812">Transmembrane</keyword>
<feature type="transmembrane region" description="Helical" evidence="8">
    <location>
        <begin position="473"/>
        <end position="493"/>
    </location>
</feature>
<keyword evidence="6 8" id="KW-0472">Membrane</keyword>
<feature type="transmembrane region" description="Helical" evidence="8">
    <location>
        <begin position="126"/>
        <end position="146"/>
    </location>
</feature>
<dbReference type="Gene3D" id="1.20.1250.20">
    <property type="entry name" value="MFS general substrate transporter like domains"/>
    <property type="match status" value="1"/>
</dbReference>
<feature type="transmembrane region" description="Helical" evidence="8">
    <location>
        <begin position="297"/>
        <end position="314"/>
    </location>
</feature>
<dbReference type="GO" id="GO:0006857">
    <property type="term" value="P:oligopeptide transport"/>
    <property type="evidence" value="ECO:0007669"/>
    <property type="project" value="InterPro"/>
</dbReference>
<evidence type="ECO:0000256" key="6">
    <source>
        <dbReference type="ARBA" id="ARBA00023136"/>
    </source>
</evidence>
<evidence type="ECO:0000313" key="10">
    <source>
        <dbReference type="Proteomes" id="UP000316406"/>
    </source>
</evidence>
<evidence type="ECO:0000256" key="8">
    <source>
        <dbReference type="SAM" id="Phobius"/>
    </source>
</evidence>
<feature type="transmembrane region" description="Helical" evidence="8">
    <location>
        <begin position="264"/>
        <end position="285"/>
    </location>
</feature>
<keyword evidence="2 7" id="KW-0813">Transport</keyword>
<name>A0A556C525_BREAU</name>
<dbReference type="AlphaFoldDB" id="A0A556C525"/>
<feature type="transmembrane region" description="Helical" evidence="8">
    <location>
        <begin position="48"/>
        <end position="67"/>
    </location>
</feature>
<keyword evidence="5 8" id="KW-1133">Transmembrane helix</keyword>
<dbReference type="InterPro" id="IPR018456">
    <property type="entry name" value="PTR2_symporter_CS"/>
</dbReference>
<keyword evidence="3" id="KW-1003">Cell membrane</keyword>
<comment type="subcellular location">
    <subcellularLocation>
        <location evidence="1">Cell membrane</location>
        <topology evidence="1">Multi-pass membrane protein</topology>
    </subcellularLocation>
    <subcellularLocation>
        <location evidence="7">Membrane</location>
        <topology evidence="7">Multi-pass membrane protein</topology>
    </subcellularLocation>
</comment>
<dbReference type="CDD" id="cd17346">
    <property type="entry name" value="MFS_DtpA_like"/>
    <property type="match status" value="1"/>
</dbReference>
<feature type="transmembrane region" description="Helical" evidence="8">
    <location>
        <begin position="192"/>
        <end position="215"/>
    </location>
</feature>
<dbReference type="InterPro" id="IPR000109">
    <property type="entry name" value="POT_fam"/>
</dbReference>
<dbReference type="OrthoDB" id="9772725at2"/>
<dbReference type="SUPFAM" id="SSF103473">
    <property type="entry name" value="MFS general substrate transporter"/>
    <property type="match status" value="1"/>
</dbReference>
<dbReference type="PROSITE" id="PS01023">
    <property type="entry name" value="PTR2_2"/>
    <property type="match status" value="1"/>
</dbReference>
<dbReference type="GO" id="GO:0005886">
    <property type="term" value="C:plasma membrane"/>
    <property type="evidence" value="ECO:0007669"/>
    <property type="project" value="UniProtKB-SubCell"/>
</dbReference>
<keyword evidence="10" id="KW-1185">Reference proteome</keyword>
<comment type="caution">
    <text evidence="9">The sequence shown here is derived from an EMBL/GenBank/DDBJ whole genome shotgun (WGS) entry which is preliminary data.</text>
</comment>
<protein>
    <submittedName>
        <fullName evidence="9">MFS transporter</fullName>
    </submittedName>
</protein>
<evidence type="ECO:0000256" key="7">
    <source>
        <dbReference type="RuleBase" id="RU003755"/>
    </source>
</evidence>
<feature type="transmembrane region" description="Helical" evidence="8">
    <location>
        <begin position="407"/>
        <end position="435"/>
    </location>
</feature>
<feature type="transmembrane region" description="Helical" evidence="8">
    <location>
        <begin position="447"/>
        <end position="467"/>
    </location>
</feature>
<feature type="transmembrane region" description="Helical" evidence="8">
    <location>
        <begin position="167"/>
        <end position="186"/>
    </location>
</feature>
<feature type="transmembrane region" description="Helical" evidence="8">
    <location>
        <begin position="73"/>
        <end position="95"/>
    </location>
</feature>
<organism evidence="9 10">
    <name type="scientific">Brevibacterium aurantiacum</name>
    <dbReference type="NCBI Taxonomy" id="273384"/>
    <lineage>
        <taxon>Bacteria</taxon>
        <taxon>Bacillati</taxon>
        <taxon>Actinomycetota</taxon>
        <taxon>Actinomycetes</taxon>
        <taxon>Micrococcales</taxon>
        <taxon>Brevibacteriaceae</taxon>
        <taxon>Brevibacterium</taxon>
    </lineage>
</organism>
<dbReference type="EMBL" id="VLTK01000017">
    <property type="protein sequence ID" value="TSI12426.1"/>
    <property type="molecule type" value="Genomic_DNA"/>
</dbReference>
<evidence type="ECO:0000256" key="3">
    <source>
        <dbReference type="ARBA" id="ARBA00022475"/>
    </source>
</evidence>
<gene>
    <name evidence="9" type="ORF">FO013_20030</name>
</gene>
<accession>A0A556C525</accession>
<reference evidence="9 10" key="1">
    <citation type="submission" date="2019-07" db="EMBL/GenBank/DDBJ databases">
        <title>Draft genome sequence of Brevibacterium aurantiacum XU54 isolated from Xinjiang China.</title>
        <authorList>
            <person name="Xu X."/>
        </authorList>
    </citation>
    <scope>NUCLEOTIDE SEQUENCE [LARGE SCALE GENOMIC DNA]</scope>
    <source>
        <strain evidence="9 10">XU54</strain>
    </source>
</reference>
<dbReference type="Proteomes" id="UP000316406">
    <property type="component" value="Unassembled WGS sequence"/>
</dbReference>
<evidence type="ECO:0000256" key="4">
    <source>
        <dbReference type="ARBA" id="ARBA00022692"/>
    </source>
</evidence>